<evidence type="ECO:0000256" key="4">
    <source>
        <dbReference type="SAM" id="Phobius"/>
    </source>
</evidence>
<dbReference type="Gene3D" id="3.90.550.10">
    <property type="entry name" value="Spore Coat Polysaccharide Biosynthesis Protein SpsA, Chain A"/>
    <property type="match status" value="1"/>
</dbReference>
<evidence type="ECO:0008006" key="7">
    <source>
        <dbReference type="Google" id="ProtNLM"/>
    </source>
</evidence>
<dbReference type="PANTHER" id="PTHR43179">
    <property type="entry name" value="RHAMNOSYLTRANSFERASE WBBL"/>
    <property type="match status" value="1"/>
</dbReference>
<proteinExistence type="inferred from homology"/>
<keyword evidence="3" id="KW-0808">Transferase</keyword>
<comment type="caution">
    <text evidence="5">The sequence shown here is derived from an EMBL/GenBank/DDBJ whole genome shotgun (WGS) entry which is preliminary data.</text>
</comment>
<dbReference type="SUPFAM" id="SSF53448">
    <property type="entry name" value="Nucleotide-diphospho-sugar transferases"/>
    <property type="match status" value="1"/>
</dbReference>
<protein>
    <recommendedName>
        <fullName evidence="7">Glycosyltransferase 2-like domain-containing protein</fullName>
    </recommendedName>
</protein>
<keyword evidence="4" id="KW-0472">Membrane</keyword>
<sequence>MYSVKGACFLTRKSLIEKLGLFDEDYFAYFEETDFCHRVWLSGSKVLYEPSSEIYHLGGPNKEVSPIIQFHSYKNRIATYIKNFENKTLFIILPVHVLMCLAISVLYLVKGKVLYSFAIISAIFWNFLNINMLLSKRSFIQEKLRKIKDATLLTEIKKNVKISYCKHFLFDPRGIYDFEEI</sequence>
<keyword evidence="4" id="KW-1133">Transmembrane helix</keyword>
<dbReference type="Proteomes" id="UP000179219">
    <property type="component" value="Unassembled WGS sequence"/>
</dbReference>
<comment type="similarity">
    <text evidence="1">Belongs to the glycosyltransferase 2 family.</text>
</comment>
<evidence type="ECO:0000313" key="5">
    <source>
        <dbReference type="EMBL" id="OGM08423.1"/>
    </source>
</evidence>
<accession>A0A1F7X0K1</accession>
<evidence type="ECO:0000256" key="2">
    <source>
        <dbReference type="ARBA" id="ARBA00022676"/>
    </source>
</evidence>
<feature type="transmembrane region" description="Helical" evidence="4">
    <location>
        <begin position="115"/>
        <end position="134"/>
    </location>
</feature>
<dbReference type="EMBL" id="MGFP01000050">
    <property type="protein sequence ID" value="OGM08423.1"/>
    <property type="molecule type" value="Genomic_DNA"/>
</dbReference>
<name>A0A1F7X0K1_9BACT</name>
<evidence type="ECO:0000256" key="3">
    <source>
        <dbReference type="ARBA" id="ARBA00022679"/>
    </source>
</evidence>
<keyword evidence="4" id="KW-0812">Transmembrane</keyword>
<evidence type="ECO:0000313" key="6">
    <source>
        <dbReference type="Proteomes" id="UP000179219"/>
    </source>
</evidence>
<gene>
    <name evidence="5" type="ORF">A2159_01395</name>
</gene>
<dbReference type="AlphaFoldDB" id="A0A1F7X0K1"/>
<feature type="transmembrane region" description="Helical" evidence="4">
    <location>
        <begin position="89"/>
        <end position="109"/>
    </location>
</feature>
<organism evidence="5 6">
    <name type="scientific">Candidatus Woesebacteria bacterium RBG_13_34_9</name>
    <dbReference type="NCBI Taxonomy" id="1802477"/>
    <lineage>
        <taxon>Bacteria</taxon>
        <taxon>Candidatus Woeseibacteriota</taxon>
    </lineage>
</organism>
<dbReference type="GO" id="GO:0016757">
    <property type="term" value="F:glycosyltransferase activity"/>
    <property type="evidence" value="ECO:0007669"/>
    <property type="project" value="UniProtKB-KW"/>
</dbReference>
<keyword evidence="2" id="KW-0328">Glycosyltransferase</keyword>
<evidence type="ECO:0000256" key="1">
    <source>
        <dbReference type="ARBA" id="ARBA00006739"/>
    </source>
</evidence>
<dbReference type="PANTHER" id="PTHR43179:SF12">
    <property type="entry name" value="GALACTOFURANOSYLTRANSFERASE GLFT2"/>
    <property type="match status" value="1"/>
</dbReference>
<dbReference type="InterPro" id="IPR029044">
    <property type="entry name" value="Nucleotide-diphossugar_trans"/>
</dbReference>
<reference evidence="5 6" key="1">
    <citation type="journal article" date="2016" name="Nat. Commun.">
        <title>Thousands of microbial genomes shed light on interconnected biogeochemical processes in an aquifer system.</title>
        <authorList>
            <person name="Anantharaman K."/>
            <person name="Brown C.T."/>
            <person name="Hug L.A."/>
            <person name="Sharon I."/>
            <person name="Castelle C.J."/>
            <person name="Probst A.J."/>
            <person name="Thomas B.C."/>
            <person name="Singh A."/>
            <person name="Wilkins M.J."/>
            <person name="Karaoz U."/>
            <person name="Brodie E.L."/>
            <person name="Williams K.H."/>
            <person name="Hubbard S.S."/>
            <person name="Banfield J.F."/>
        </authorList>
    </citation>
    <scope>NUCLEOTIDE SEQUENCE [LARGE SCALE GENOMIC DNA]</scope>
</reference>